<evidence type="ECO:0000313" key="4">
    <source>
        <dbReference type="Proteomes" id="UP000295371"/>
    </source>
</evidence>
<reference evidence="3 4" key="1">
    <citation type="submission" date="2019-03" db="EMBL/GenBank/DDBJ databases">
        <title>Genomic Encyclopedia of Archaeal and Bacterial Type Strains, Phase II (KMG-II): from individual species to whole genera.</title>
        <authorList>
            <person name="Goeker M."/>
        </authorList>
    </citation>
    <scope>NUCLEOTIDE SEQUENCE [LARGE SCALE GENOMIC DNA]</scope>
    <source>
        <strain evidence="3 4">DSM 24323</strain>
    </source>
</reference>
<gene>
    <name evidence="3" type="ORF">CLV29_0517</name>
</gene>
<dbReference type="CDD" id="cd00093">
    <property type="entry name" value="HTH_XRE"/>
    <property type="match status" value="1"/>
</dbReference>
<feature type="domain" description="HTH cro/C1-type" evidence="2">
    <location>
        <begin position="27"/>
        <end position="81"/>
    </location>
</feature>
<dbReference type="CDD" id="cd02209">
    <property type="entry name" value="cupin_XRE_C"/>
    <property type="match status" value="1"/>
</dbReference>
<dbReference type="Gene3D" id="2.60.120.10">
    <property type="entry name" value="Jelly Rolls"/>
    <property type="match status" value="1"/>
</dbReference>
<dbReference type="InterPro" id="IPR050807">
    <property type="entry name" value="TransReg_Diox_bact_type"/>
</dbReference>
<dbReference type="SUPFAM" id="SSF51182">
    <property type="entry name" value="RmlC-like cupins"/>
    <property type="match status" value="1"/>
</dbReference>
<dbReference type="InterPro" id="IPR010982">
    <property type="entry name" value="Lambda_DNA-bd_dom_sf"/>
</dbReference>
<dbReference type="SMART" id="SM00530">
    <property type="entry name" value="HTH_XRE"/>
    <property type="match status" value="1"/>
</dbReference>
<dbReference type="PROSITE" id="PS50943">
    <property type="entry name" value="HTH_CROC1"/>
    <property type="match status" value="1"/>
</dbReference>
<proteinExistence type="predicted"/>
<dbReference type="GO" id="GO:0005829">
    <property type="term" value="C:cytosol"/>
    <property type="evidence" value="ECO:0007669"/>
    <property type="project" value="TreeGrafter"/>
</dbReference>
<dbReference type="InterPro" id="IPR011051">
    <property type="entry name" value="RmlC_Cupin_sf"/>
</dbReference>
<name>A0A4R7J829_9ACTN</name>
<dbReference type="PANTHER" id="PTHR46797">
    <property type="entry name" value="HTH-TYPE TRANSCRIPTIONAL REGULATOR"/>
    <property type="match status" value="1"/>
</dbReference>
<keyword evidence="4" id="KW-1185">Reference proteome</keyword>
<dbReference type="Gene3D" id="1.10.260.40">
    <property type="entry name" value="lambda repressor-like DNA-binding domains"/>
    <property type="match status" value="1"/>
</dbReference>
<dbReference type="Pfam" id="PF01381">
    <property type="entry name" value="HTH_3"/>
    <property type="match status" value="1"/>
</dbReference>
<dbReference type="Pfam" id="PF07883">
    <property type="entry name" value="Cupin_2"/>
    <property type="match status" value="1"/>
</dbReference>
<organism evidence="3 4">
    <name type="scientific">Naumannella halotolerans</name>
    <dbReference type="NCBI Taxonomy" id="993414"/>
    <lineage>
        <taxon>Bacteria</taxon>
        <taxon>Bacillati</taxon>
        <taxon>Actinomycetota</taxon>
        <taxon>Actinomycetes</taxon>
        <taxon>Propionibacteriales</taxon>
        <taxon>Propionibacteriaceae</taxon>
        <taxon>Naumannella</taxon>
    </lineage>
</organism>
<dbReference type="InterPro" id="IPR014710">
    <property type="entry name" value="RmlC-like_jellyroll"/>
</dbReference>
<evidence type="ECO:0000313" key="3">
    <source>
        <dbReference type="EMBL" id="TDT32926.1"/>
    </source>
</evidence>
<dbReference type="InterPro" id="IPR013096">
    <property type="entry name" value="Cupin_2"/>
</dbReference>
<accession>A0A4R7J829</accession>
<dbReference type="SUPFAM" id="SSF47413">
    <property type="entry name" value="lambda repressor-like DNA-binding domains"/>
    <property type="match status" value="1"/>
</dbReference>
<dbReference type="GO" id="GO:0003677">
    <property type="term" value="F:DNA binding"/>
    <property type="evidence" value="ECO:0007669"/>
    <property type="project" value="UniProtKB-KW"/>
</dbReference>
<dbReference type="PANTHER" id="PTHR46797:SF1">
    <property type="entry name" value="METHYLPHOSPHONATE SYNTHASE"/>
    <property type="match status" value="1"/>
</dbReference>
<dbReference type="InterPro" id="IPR001387">
    <property type="entry name" value="Cro/C1-type_HTH"/>
</dbReference>
<dbReference type="EMBL" id="SOAW01000001">
    <property type="protein sequence ID" value="TDT32926.1"/>
    <property type="molecule type" value="Genomic_DNA"/>
</dbReference>
<dbReference type="AlphaFoldDB" id="A0A4R7J829"/>
<dbReference type="Proteomes" id="UP000295371">
    <property type="component" value="Unassembled WGS sequence"/>
</dbReference>
<dbReference type="OrthoDB" id="5584941at2"/>
<keyword evidence="1" id="KW-0238">DNA-binding</keyword>
<protein>
    <submittedName>
        <fullName evidence="3">Helix-turn-helix protein</fullName>
    </submittedName>
</protein>
<dbReference type="GO" id="GO:0003700">
    <property type="term" value="F:DNA-binding transcription factor activity"/>
    <property type="evidence" value="ECO:0007669"/>
    <property type="project" value="TreeGrafter"/>
</dbReference>
<evidence type="ECO:0000259" key="2">
    <source>
        <dbReference type="PROSITE" id="PS50943"/>
    </source>
</evidence>
<comment type="caution">
    <text evidence="3">The sequence shown here is derived from an EMBL/GenBank/DDBJ whole genome shotgun (WGS) entry which is preliminary data.</text>
</comment>
<evidence type="ECO:0000256" key="1">
    <source>
        <dbReference type="ARBA" id="ARBA00023125"/>
    </source>
</evidence>
<sequence>MKPVRQDEHFGRDSERSDAVSRIAAAVRAERSRSGMSLSELARRACVAKSTLSQVEAAQGNPGVETIWALATALGVPFATLIDPPEEMFRLVRAGEGDATRAVEADYTAILLSRSPSGVRRDLYRIEAEPGESRISAPHPPGVVEYIVLISGSAQVGLVDEPVQLAPGDFYVYPGDRPHVFTALVPGTSAVLISQQH</sequence>